<evidence type="ECO:0000313" key="2">
    <source>
        <dbReference type="Proteomes" id="UP001301731"/>
    </source>
</evidence>
<dbReference type="Proteomes" id="UP001301731">
    <property type="component" value="Chromosome"/>
</dbReference>
<evidence type="ECO:0000313" key="1">
    <source>
        <dbReference type="EMBL" id="WOX26439.1"/>
    </source>
</evidence>
<gene>
    <name evidence="1" type="ORF">R2D22_35715</name>
</gene>
<proteinExistence type="predicted"/>
<keyword evidence="2" id="KW-1185">Reference proteome</keyword>
<organism evidence="1 2">
    <name type="scientific">Streptomyces solicathayae</name>
    <dbReference type="NCBI Taxonomy" id="3081768"/>
    <lineage>
        <taxon>Bacteria</taxon>
        <taxon>Bacillati</taxon>
        <taxon>Actinomycetota</taxon>
        <taxon>Actinomycetes</taxon>
        <taxon>Kitasatosporales</taxon>
        <taxon>Streptomycetaceae</taxon>
        <taxon>Streptomyces</taxon>
    </lineage>
</organism>
<dbReference type="EMBL" id="CP137573">
    <property type="protein sequence ID" value="WOX26439.1"/>
    <property type="molecule type" value="Genomic_DNA"/>
</dbReference>
<reference evidence="1 2" key="1">
    <citation type="submission" date="2023-10" db="EMBL/GenBank/DDBJ databases">
        <title>The genome sequence of Streptomyces sp. HUAS YS2.</title>
        <authorList>
            <person name="Mo P."/>
        </authorList>
    </citation>
    <scope>NUCLEOTIDE SEQUENCE [LARGE SCALE GENOMIC DNA]</scope>
    <source>
        <strain evidence="1 2">HUAS YS2</strain>
    </source>
</reference>
<name>A0ABZ0M3T8_9ACTN</name>
<accession>A0ABZ0M3T8</accession>
<sequence>MGANRRTRPPGGEADQGMQLAGILTDDDIVRYATEHGLIVPFDAENAK</sequence>
<dbReference type="RefSeq" id="WP_318109448.1">
    <property type="nucleotide sequence ID" value="NZ_CP137573.1"/>
</dbReference>
<protein>
    <submittedName>
        <fullName evidence="1">Uncharacterized protein</fullName>
    </submittedName>
</protein>